<evidence type="ECO:0000313" key="2">
    <source>
        <dbReference type="Proteomes" id="UP000712673"/>
    </source>
</evidence>
<comment type="caution">
    <text evidence="1">The sequence shown here is derived from an EMBL/GenBank/DDBJ whole genome shotgun (WGS) entry which is preliminary data.</text>
</comment>
<dbReference type="AlphaFoldDB" id="A0A937W7D1"/>
<reference evidence="1" key="1">
    <citation type="submission" date="2019-03" db="EMBL/GenBank/DDBJ databases">
        <title>Lake Tanganyika Metagenome-Assembled Genomes (MAGs).</title>
        <authorList>
            <person name="Tran P."/>
        </authorList>
    </citation>
    <scope>NUCLEOTIDE SEQUENCE</scope>
    <source>
        <strain evidence="1">K_DeepCast_65m_m2_066</strain>
    </source>
</reference>
<dbReference type="EMBL" id="VGLS01000886">
    <property type="protein sequence ID" value="MBM3226376.1"/>
    <property type="molecule type" value="Genomic_DNA"/>
</dbReference>
<feature type="non-terminal residue" evidence="1">
    <location>
        <position position="86"/>
    </location>
</feature>
<name>A0A937W7D1_UNCTE</name>
<accession>A0A937W7D1</accession>
<evidence type="ECO:0000313" key="1">
    <source>
        <dbReference type="EMBL" id="MBM3226376.1"/>
    </source>
</evidence>
<sequence length="86" mass="9166">MRTILPRTAIASVGLAVVLAVPHAAWSYAAFQRLPHVSDGAPYCAACHASIDAAYHPEMPPEGSQGQVYTTKHYKALEEGTGAYKP</sequence>
<protein>
    <submittedName>
        <fullName evidence="1">Uncharacterized protein</fullName>
    </submittedName>
</protein>
<gene>
    <name evidence="1" type="ORF">FJZ47_21645</name>
</gene>
<proteinExistence type="predicted"/>
<dbReference type="Proteomes" id="UP000712673">
    <property type="component" value="Unassembled WGS sequence"/>
</dbReference>
<organism evidence="1 2">
    <name type="scientific">Tectimicrobiota bacterium</name>
    <dbReference type="NCBI Taxonomy" id="2528274"/>
    <lineage>
        <taxon>Bacteria</taxon>
        <taxon>Pseudomonadati</taxon>
        <taxon>Nitrospinota/Tectimicrobiota group</taxon>
        <taxon>Candidatus Tectimicrobiota</taxon>
    </lineage>
</organism>